<sequence>MTVSTQQTAESGEESWSRFHGPNGIGKSSHGELPESWTADEYTWTASLHGTDVGSPAVTGTQVFVLDSSGRSATPGASGAIDLVAIDLESGKEQWRRSHPVADTKRHTRNSPASTTPAVAGDRVYIAYGDADGAYLYAYSLKGAPLWQRQLGSWSGVHGFGTSPMVVGSQVILFNSQQSDELAPWQVKGASRMMAFDAATGEDLWNTPLRTTRPCYGVPAVYQPPNENPPASNDVPLQLVAANKGNGMFGLDANTGEMLWSLDVFNKRCCASPLLVGDIAIASCGSGGGGNVLSAVRIPKRPGESPKELFRVTSAAPYVPSSVAKDGLLFTVSDSGIASCFDLNDQGRKRWSQRLGGNFGASPIIVGEQLLFISLDGTAHVTRASGAKERVSSFELGGRVGATPAVSSSYLVLRVGGKLHCLRITGRGSQG</sequence>
<evidence type="ECO:0000313" key="3">
    <source>
        <dbReference type="EMBL" id="MBB3204478.1"/>
    </source>
</evidence>
<dbReference type="SMART" id="SM00564">
    <property type="entry name" value="PQQ"/>
    <property type="match status" value="4"/>
</dbReference>
<keyword evidence="4" id="KW-1185">Reference proteome</keyword>
<dbReference type="RefSeq" id="WP_315854449.1">
    <property type="nucleotide sequence ID" value="NZ_JACHXU010000001.1"/>
</dbReference>
<dbReference type="InterPro" id="IPR018391">
    <property type="entry name" value="PQQ_b-propeller_rpt"/>
</dbReference>
<comment type="caution">
    <text evidence="3">The sequence shown here is derived from an EMBL/GenBank/DDBJ whole genome shotgun (WGS) entry which is preliminary data.</text>
</comment>
<evidence type="ECO:0000259" key="2">
    <source>
        <dbReference type="Pfam" id="PF13360"/>
    </source>
</evidence>
<evidence type="ECO:0000313" key="4">
    <source>
        <dbReference type="Proteomes" id="UP000536179"/>
    </source>
</evidence>
<evidence type="ECO:0000256" key="1">
    <source>
        <dbReference type="SAM" id="MobiDB-lite"/>
    </source>
</evidence>
<dbReference type="Gene3D" id="2.130.10.10">
    <property type="entry name" value="YVTN repeat-like/Quinoprotein amine dehydrogenase"/>
    <property type="match status" value="2"/>
</dbReference>
<gene>
    <name evidence="3" type="ORF">FHS27_000242</name>
</gene>
<dbReference type="PANTHER" id="PTHR34512">
    <property type="entry name" value="CELL SURFACE PROTEIN"/>
    <property type="match status" value="1"/>
</dbReference>
<dbReference type="InterPro" id="IPR015943">
    <property type="entry name" value="WD40/YVTN_repeat-like_dom_sf"/>
</dbReference>
<feature type="compositionally biased region" description="Basic and acidic residues" evidence="1">
    <location>
        <begin position="94"/>
        <end position="105"/>
    </location>
</feature>
<protein>
    <submittedName>
        <fullName evidence="3">Outer membrane protein assembly factor BamB</fullName>
    </submittedName>
</protein>
<feature type="compositionally biased region" description="Polar residues" evidence="1">
    <location>
        <begin position="1"/>
        <end position="10"/>
    </location>
</feature>
<accession>A0A7W5DUT7</accession>
<feature type="region of interest" description="Disordered" evidence="1">
    <location>
        <begin position="94"/>
        <end position="116"/>
    </location>
</feature>
<dbReference type="InterPro" id="IPR011047">
    <property type="entry name" value="Quinoprotein_ADH-like_sf"/>
</dbReference>
<feature type="domain" description="Pyrrolo-quinoline quinone repeat" evidence="2">
    <location>
        <begin position="42"/>
        <end position="153"/>
    </location>
</feature>
<dbReference type="PANTHER" id="PTHR34512:SF30">
    <property type="entry name" value="OUTER MEMBRANE PROTEIN ASSEMBLY FACTOR BAMB"/>
    <property type="match status" value="1"/>
</dbReference>
<reference evidence="3 4" key="1">
    <citation type="submission" date="2020-08" db="EMBL/GenBank/DDBJ databases">
        <title>Genomic Encyclopedia of Type Strains, Phase III (KMG-III): the genomes of soil and plant-associated and newly described type strains.</title>
        <authorList>
            <person name="Whitman W."/>
        </authorList>
    </citation>
    <scope>NUCLEOTIDE SEQUENCE [LARGE SCALE GENOMIC DNA]</scope>
    <source>
        <strain evidence="3 4">CECT 8075</strain>
    </source>
</reference>
<dbReference type="InterPro" id="IPR002372">
    <property type="entry name" value="PQQ_rpt_dom"/>
</dbReference>
<dbReference type="Proteomes" id="UP000536179">
    <property type="component" value="Unassembled WGS sequence"/>
</dbReference>
<feature type="domain" description="Pyrrolo-quinoline quinone repeat" evidence="2">
    <location>
        <begin position="193"/>
        <end position="281"/>
    </location>
</feature>
<dbReference type="SUPFAM" id="SSF50998">
    <property type="entry name" value="Quinoprotein alcohol dehydrogenase-like"/>
    <property type="match status" value="1"/>
</dbReference>
<name>A0A7W5DUT7_9BACT</name>
<feature type="region of interest" description="Disordered" evidence="1">
    <location>
        <begin position="1"/>
        <end position="34"/>
    </location>
</feature>
<organism evidence="3 4">
    <name type="scientific">Aporhodopirellula rubra</name>
    <dbReference type="NCBI Taxonomy" id="980271"/>
    <lineage>
        <taxon>Bacteria</taxon>
        <taxon>Pseudomonadati</taxon>
        <taxon>Planctomycetota</taxon>
        <taxon>Planctomycetia</taxon>
        <taxon>Pirellulales</taxon>
        <taxon>Pirellulaceae</taxon>
        <taxon>Aporhodopirellula</taxon>
    </lineage>
</organism>
<dbReference type="AlphaFoldDB" id="A0A7W5DUT7"/>
<dbReference type="EMBL" id="JACHXU010000001">
    <property type="protein sequence ID" value="MBB3204478.1"/>
    <property type="molecule type" value="Genomic_DNA"/>
</dbReference>
<proteinExistence type="predicted"/>
<dbReference type="Pfam" id="PF13360">
    <property type="entry name" value="PQQ_2"/>
    <property type="match status" value="2"/>
</dbReference>